<dbReference type="InterPro" id="IPR029132">
    <property type="entry name" value="CBAH/NAAA_C"/>
</dbReference>
<evidence type="ECO:0000313" key="4">
    <source>
        <dbReference type="EMBL" id="EKC57117.1"/>
    </source>
</evidence>
<reference evidence="4" key="1">
    <citation type="journal article" date="2013" name="Environ. Microbiol.">
        <title>Microbiota from the distal guts of lean and obese adolescents exhibit partial functional redundancy besides clear differences in community structure.</title>
        <authorList>
            <person name="Ferrer M."/>
            <person name="Ruiz A."/>
            <person name="Lanza F."/>
            <person name="Haange S.B."/>
            <person name="Oberbach A."/>
            <person name="Till H."/>
            <person name="Bargiela R."/>
            <person name="Campoy C."/>
            <person name="Segura M.T."/>
            <person name="Richter M."/>
            <person name="von Bergen M."/>
            <person name="Seifert J."/>
            <person name="Suarez A."/>
        </authorList>
    </citation>
    <scope>NUCLEOTIDE SEQUENCE</scope>
</reference>
<sequence>MCTAATYQTKDFYFGRNLDYEFGYGETVTFTPRHYPFQLNGLGVLDQHYAILGMACVQNNYPLYYDAINEKGLCIAGLNFVGNAWYCKDEPGKDNVAQFELIPWLLGRCATVQDARTLLDRMNLVDTPFCEGMPVASLHWMIADHHECITLESTKDGLHVYDNPAGVLTNNPPFPTAAV</sequence>
<dbReference type="AlphaFoldDB" id="K1S8Z1"/>
<comment type="caution">
    <text evidence="4">The sequence shown here is derived from an EMBL/GenBank/DDBJ whole genome shotgun (WGS) entry which is preliminary data.</text>
</comment>
<evidence type="ECO:0000259" key="3">
    <source>
        <dbReference type="Pfam" id="PF02275"/>
    </source>
</evidence>
<dbReference type="InterPro" id="IPR052193">
    <property type="entry name" value="Peptidase_C59"/>
</dbReference>
<dbReference type="GO" id="GO:0016787">
    <property type="term" value="F:hydrolase activity"/>
    <property type="evidence" value="ECO:0007669"/>
    <property type="project" value="UniProtKB-KW"/>
</dbReference>
<evidence type="ECO:0000256" key="1">
    <source>
        <dbReference type="ARBA" id="ARBA00006625"/>
    </source>
</evidence>
<dbReference type="PANTHER" id="PTHR35527">
    <property type="entry name" value="CHOLOYLGLYCINE HYDROLASE"/>
    <property type="match status" value="1"/>
</dbReference>
<comment type="similarity">
    <text evidence="1">Belongs to the peptidase C59 family.</text>
</comment>
<dbReference type="SUPFAM" id="SSF56235">
    <property type="entry name" value="N-terminal nucleophile aminohydrolases (Ntn hydrolases)"/>
    <property type="match status" value="1"/>
</dbReference>
<dbReference type="EMBL" id="AJWY01009870">
    <property type="protein sequence ID" value="EKC57117.1"/>
    <property type="molecule type" value="Genomic_DNA"/>
</dbReference>
<dbReference type="PANTHER" id="PTHR35527:SF2">
    <property type="entry name" value="HYDROLASE"/>
    <property type="match status" value="1"/>
</dbReference>
<keyword evidence="2 4" id="KW-0378">Hydrolase</keyword>
<feature type="domain" description="Choloylglycine hydrolase/NAAA C-terminal" evidence="3">
    <location>
        <begin position="2"/>
        <end position="174"/>
    </location>
</feature>
<accession>K1S8Z1</accession>
<name>K1S8Z1_9ZZZZ</name>
<dbReference type="Gene3D" id="3.60.60.10">
    <property type="entry name" value="Penicillin V Acylase, Chain A"/>
    <property type="match status" value="1"/>
</dbReference>
<feature type="non-terminal residue" evidence="4">
    <location>
        <position position="179"/>
    </location>
</feature>
<proteinExistence type="inferred from homology"/>
<gene>
    <name evidence="4" type="ORF">LEA_14504</name>
</gene>
<dbReference type="Pfam" id="PF02275">
    <property type="entry name" value="CBAH"/>
    <property type="match status" value="1"/>
</dbReference>
<evidence type="ECO:0000256" key="2">
    <source>
        <dbReference type="ARBA" id="ARBA00022801"/>
    </source>
</evidence>
<dbReference type="InterPro" id="IPR029055">
    <property type="entry name" value="Ntn_hydrolases_N"/>
</dbReference>
<organism evidence="4">
    <name type="scientific">human gut metagenome</name>
    <dbReference type="NCBI Taxonomy" id="408170"/>
    <lineage>
        <taxon>unclassified sequences</taxon>
        <taxon>metagenomes</taxon>
        <taxon>organismal metagenomes</taxon>
    </lineage>
</organism>
<protein>
    <submittedName>
        <fullName evidence="4">Bile salt hydrolase</fullName>
    </submittedName>
</protein>